<feature type="short sequence motif" description="'HIGH' region" evidence="12">
    <location>
        <begin position="104"/>
        <end position="114"/>
    </location>
</feature>
<keyword evidence="14" id="KW-1185">Reference proteome</keyword>
<evidence type="ECO:0000313" key="13">
    <source>
        <dbReference type="EMBL" id="AWB84524.1"/>
    </source>
</evidence>
<evidence type="ECO:0000313" key="14">
    <source>
        <dbReference type="Proteomes" id="UP000244754"/>
    </source>
</evidence>
<dbReference type="Gene3D" id="1.10.730.10">
    <property type="entry name" value="Isoleucyl-tRNA Synthetase, Domain 1"/>
    <property type="match status" value="1"/>
</dbReference>
<keyword evidence="8 12" id="KW-0175">Coiled coil</keyword>
<dbReference type="PROSITE" id="PS00178">
    <property type="entry name" value="AA_TRNA_LIGASE_I"/>
    <property type="match status" value="1"/>
</dbReference>
<comment type="domain">
    <text evidence="12">ValRS has two distinct active sites: one for aminoacylation and one for editing. The misactivated threonine is translocated from the active site to the editing site.</text>
</comment>
<dbReference type="InterPro" id="IPR002303">
    <property type="entry name" value="Valyl-tRNA_ligase"/>
</dbReference>
<dbReference type="GO" id="GO:0005524">
    <property type="term" value="F:ATP binding"/>
    <property type="evidence" value="ECO:0007669"/>
    <property type="project" value="UniProtKB-UniRule"/>
</dbReference>
<keyword evidence="5 12" id="KW-0547">Nucleotide-binding</keyword>
<dbReference type="PRINTS" id="PR00986">
    <property type="entry name" value="TRNASYNTHVAL"/>
</dbReference>
<dbReference type="NCBIfam" id="TIGR00422">
    <property type="entry name" value="valS"/>
    <property type="match status" value="1"/>
</dbReference>
<dbReference type="SUPFAM" id="SSF46589">
    <property type="entry name" value="tRNA-binding arm"/>
    <property type="match status" value="1"/>
</dbReference>
<dbReference type="Pfam" id="PF10458">
    <property type="entry name" value="Val_tRNA-synt_C"/>
    <property type="match status" value="1"/>
</dbReference>
<dbReference type="GO" id="GO:0006438">
    <property type="term" value="P:valyl-tRNA aminoacylation"/>
    <property type="evidence" value="ECO:0007669"/>
    <property type="project" value="UniProtKB-UniRule"/>
</dbReference>
<dbReference type="InterPro" id="IPR009008">
    <property type="entry name" value="Val/Leu/Ile-tRNA-synth_edit"/>
</dbReference>
<dbReference type="FunFam" id="3.40.50.620:FF:000032">
    <property type="entry name" value="Valine--tRNA ligase"/>
    <property type="match status" value="1"/>
</dbReference>
<dbReference type="GO" id="GO:0004832">
    <property type="term" value="F:valine-tRNA ligase activity"/>
    <property type="evidence" value="ECO:0007669"/>
    <property type="project" value="UniProtKB-UniRule"/>
</dbReference>
<evidence type="ECO:0000256" key="8">
    <source>
        <dbReference type="ARBA" id="ARBA00023054"/>
    </source>
</evidence>
<comment type="function">
    <text evidence="12">Catalyzes the attachment of valine to tRNA(Val). As ValRS can inadvertently accommodate and process structurally similar amino acids such as threonine, to avoid such errors, it has a 'posttransfer' editing activity that hydrolyzes mischarged Thr-tRNA(Val) in a tRNA-dependent manner.</text>
</comment>
<dbReference type="InterPro" id="IPR014729">
    <property type="entry name" value="Rossmann-like_a/b/a_fold"/>
</dbReference>
<dbReference type="InterPro" id="IPR033705">
    <property type="entry name" value="Anticodon_Ia_Val"/>
</dbReference>
<keyword evidence="4 12" id="KW-0436">Ligase</keyword>
<dbReference type="KEGG" id="clia:C3E79_08530"/>
<accession>A0A2S0WFM9</accession>
<evidence type="ECO:0000256" key="6">
    <source>
        <dbReference type="ARBA" id="ARBA00022840"/>
    </source>
</evidence>
<evidence type="ECO:0000256" key="12">
    <source>
        <dbReference type="HAMAP-Rule" id="MF_02004"/>
    </source>
</evidence>
<dbReference type="FunFam" id="1.10.287.380:FF:000001">
    <property type="entry name" value="Valine--tRNA ligase"/>
    <property type="match status" value="1"/>
</dbReference>
<dbReference type="AlphaFoldDB" id="A0A2S0WFM9"/>
<dbReference type="EC" id="6.1.1.9" evidence="12"/>
<dbReference type="EMBL" id="CP026948">
    <property type="protein sequence ID" value="AWB84524.1"/>
    <property type="molecule type" value="Genomic_DNA"/>
</dbReference>
<dbReference type="Gene3D" id="3.40.50.620">
    <property type="entry name" value="HUPs"/>
    <property type="match status" value="3"/>
</dbReference>
<dbReference type="CDD" id="cd07962">
    <property type="entry name" value="Anticodon_Ia_Val"/>
    <property type="match status" value="1"/>
</dbReference>
<dbReference type="CDD" id="cd00817">
    <property type="entry name" value="ValRS_core"/>
    <property type="match status" value="1"/>
</dbReference>
<dbReference type="HAMAP" id="MF_02004">
    <property type="entry name" value="Val_tRNA_synth_type1"/>
    <property type="match status" value="1"/>
</dbReference>
<gene>
    <name evidence="12" type="primary">valS</name>
    <name evidence="13" type="ORF">C3E79_08530</name>
</gene>
<dbReference type="NCBIfam" id="NF004349">
    <property type="entry name" value="PRK05729.1"/>
    <property type="match status" value="1"/>
</dbReference>
<evidence type="ECO:0000256" key="2">
    <source>
        <dbReference type="ARBA" id="ARBA00011245"/>
    </source>
</evidence>
<evidence type="ECO:0000256" key="5">
    <source>
        <dbReference type="ARBA" id="ARBA00022741"/>
    </source>
</evidence>
<dbReference type="InterPro" id="IPR010978">
    <property type="entry name" value="tRNA-bd_arm"/>
</dbReference>
<keyword evidence="9 12" id="KW-0030">Aminoacyl-tRNA synthetase</keyword>
<evidence type="ECO:0000256" key="1">
    <source>
        <dbReference type="ARBA" id="ARBA00004496"/>
    </source>
</evidence>
<dbReference type="Gene3D" id="1.10.287.380">
    <property type="entry name" value="Valyl-tRNA synthetase, C-terminal domain"/>
    <property type="match status" value="1"/>
</dbReference>
<organism evidence="13 14">
    <name type="scientific">Corynebacterium liangguodongii</name>
    <dbReference type="NCBI Taxonomy" id="2079535"/>
    <lineage>
        <taxon>Bacteria</taxon>
        <taxon>Bacillati</taxon>
        <taxon>Actinomycetota</taxon>
        <taxon>Actinomycetes</taxon>
        <taxon>Mycobacteriales</taxon>
        <taxon>Corynebacteriaceae</taxon>
        <taxon>Corynebacterium</taxon>
    </lineage>
</organism>
<comment type="similarity">
    <text evidence="11 12">Belongs to the class-I aminoacyl-tRNA synthetase family. ValS type 1 subfamily.</text>
</comment>
<dbReference type="InterPro" id="IPR037118">
    <property type="entry name" value="Val-tRNA_synth_C_sf"/>
</dbReference>
<dbReference type="PANTHER" id="PTHR11946">
    <property type="entry name" value="VALYL-TRNA SYNTHETASES"/>
    <property type="match status" value="1"/>
</dbReference>
<evidence type="ECO:0000256" key="7">
    <source>
        <dbReference type="ARBA" id="ARBA00022917"/>
    </source>
</evidence>
<dbReference type="InterPro" id="IPR001412">
    <property type="entry name" value="aa-tRNA-synth_I_CS"/>
</dbReference>
<proteinExistence type="inferred from homology"/>
<keyword evidence="6 12" id="KW-0067">ATP-binding</keyword>
<evidence type="ECO:0000256" key="10">
    <source>
        <dbReference type="ARBA" id="ARBA00047552"/>
    </source>
</evidence>
<comment type="subcellular location">
    <subcellularLocation>
        <location evidence="1 12">Cytoplasm</location>
    </subcellularLocation>
</comment>
<dbReference type="SUPFAM" id="SSF50677">
    <property type="entry name" value="ValRS/IleRS/LeuRS editing domain"/>
    <property type="match status" value="1"/>
</dbReference>
<comment type="subunit">
    <text evidence="2 12">Monomer.</text>
</comment>
<feature type="coiled-coil region" evidence="12">
    <location>
        <begin position="888"/>
        <end position="915"/>
    </location>
</feature>
<keyword evidence="3 12" id="KW-0963">Cytoplasm</keyword>
<keyword evidence="7 12" id="KW-0648">Protein biosynthesis</keyword>
<dbReference type="Pfam" id="PF08264">
    <property type="entry name" value="Anticodon_1"/>
    <property type="match status" value="1"/>
</dbReference>
<feature type="short sequence motif" description="'KMSKS' region" evidence="12">
    <location>
        <begin position="598"/>
        <end position="602"/>
    </location>
</feature>
<name>A0A2S0WFM9_9CORY</name>
<evidence type="ECO:0000256" key="11">
    <source>
        <dbReference type="ARBA" id="ARBA00060830"/>
    </source>
</evidence>
<dbReference type="InterPro" id="IPR002300">
    <property type="entry name" value="aa-tRNA-synth_Ia"/>
</dbReference>
<dbReference type="Pfam" id="PF00133">
    <property type="entry name" value="tRNA-synt_1"/>
    <property type="match status" value="1"/>
</dbReference>
<dbReference type="Gene3D" id="3.90.740.10">
    <property type="entry name" value="Valyl/Leucyl/Isoleucyl-tRNA synthetase, editing domain"/>
    <property type="match status" value="1"/>
</dbReference>
<reference evidence="14" key="1">
    <citation type="submission" date="2018-01" db="EMBL/GenBank/DDBJ databases">
        <authorList>
            <person name="Li J."/>
        </authorList>
    </citation>
    <scope>NUCLEOTIDE SEQUENCE [LARGE SCALE GENOMIC DNA]</scope>
    <source>
        <strain evidence="14">2184</strain>
    </source>
</reference>
<sequence>MSSASASPRTSSLCARRRRWRIAFSSSAAGASQRAARLLRVTDSNGANGQTKRLVGANRADALPKSWEPGEHERSLYEGWVDKGYFTADPTSGKPAFSIVLPPPNVTGQLHMGHALDHTLMDSLVRRKRMQGYEVLWLPGMDHAGIATQTKVEAKLKEEEGKDRYDYGREEFVNRVWQWKERFGGTITTQMRAIGDSVDWSRERFTLDEGLSRAVQTIFKQLFDAGLIYRDYRLVNWSPVLETAVSDIEVVYKDVEGEFVSIRYGSLDDAEPHIVVATTRVETMLGDVAIAVHPDDERYAHLVGETFPHPLRDDLTLTVIADDHVDMELGTGAVKITPAHDPNDYEMGLRHDLDMPIIMDEKGRIADTGTRFDGMSREDARVAVREALAEQGRIVKEIRPYVHSVGHSERSGEAIEPRLSLQWFVKVDKLAEMAGDAVRSGDTKIHPQSMEKRYFDWVDDMHDWTISRQLWWGHRIPIWYGPNDPDNEVVCVGPDEEPPAGYTQDPDVLDTWFSSALWPFSTMGWPEKTPELETFYPTSVLVTAYDILFFWVARMMMFGTFAAAQTPELLGAGAGGRPQVPFTDLYLHGLVRDEKGRKMSKSLGNGIDPMDWVERFGADALRFALARGANPGVDLPIGEDNAQSARNFATKLYNATKFALLNGAAVAELPARAELTDADKWILDRVEDVRGRVDAYLDDYQFAKANEELYHFAWDELCDWYLEIAKTQIPRDEAAASEDERARGQRTRIVLGRVVDVVLRLLHPTMPFVTEVLWTALTEQETITLAPWPTSADTNGGAETDAEARRRIEDAVKLITELRRFRSDQGVKPSQKVPARLDFAAADLAEQEELVRAIAKVSVPEGGFEASASVEVRLARATLDVALDTSGTVDVAAERKRLTKELAEAEKELETTGKKLANESFLAKAPAEVVEKIRARQTVAREEFERINARLSALPEA</sequence>
<feature type="binding site" evidence="12">
    <location>
        <position position="601"/>
    </location>
    <ligand>
        <name>ATP</name>
        <dbReference type="ChEBI" id="CHEBI:30616"/>
    </ligand>
</feature>
<dbReference type="InterPro" id="IPR013155">
    <property type="entry name" value="M/V/L/I-tRNA-synth_anticd-bd"/>
</dbReference>
<dbReference type="Proteomes" id="UP000244754">
    <property type="component" value="Chromosome"/>
</dbReference>
<dbReference type="InterPro" id="IPR009080">
    <property type="entry name" value="tRNAsynth_Ia_anticodon-bd"/>
</dbReference>
<protein>
    <recommendedName>
        <fullName evidence="12">Valine--tRNA ligase</fullName>
        <ecNumber evidence="12">6.1.1.9</ecNumber>
    </recommendedName>
    <alternativeName>
        <fullName evidence="12">Valyl-tRNA synthetase</fullName>
        <shortName evidence="12">ValRS</shortName>
    </alternativeName>
</protein>
<evidence type="ECO:0000256" key="4">
    <source>
        <dbReference type="ARBA" id="ARBA00022598"/>
    </source>
</evidence>
<dbReference type="SUPFAM" id="SSF52374">
    <property type="entry name" value="Nucleotidylyl transferase"/>
    <property type="match status" value="1"/>
</dbReference>
<evidence type="ECO:0000256" key="3">
    <source>
        <dbReference type="ARBA" id="ARBA00022490"/>
    </source>
</evidence>
<dbReference type="OrthoDB" id="9810365at2"/>
<dbReference type="FunFam" id="3.40.50.620:FF:000098">
    <property type="entry name" value="Valine--tRNA ligase"/>
    <property type="match status" value="1"/>
</dbReference>
<comment type="domain">
    <text evidence="12">The C-terminal coiled-coil domain is crucial for aminoacylation activity.</text>
</comment>
<dbReference type="GO" id="GO:0002161">
    <property type="term" value="F:aminoacyl-tRNA deacylase activity"/>
    <property type="evidence" value="ECO:0007669"/>
    <property type="project" value="InterPro"/>
</dbReference>
<evidence type="ECO:0000256" key="9">
    <source>
        <dbReference type="ARBA" id="ARBA00023146"/>
    </source>
</evidence>
<dbReference type="SUPFAM" id="SSF47323">
    <property type="entry name" value="Anticodon-binding domain of a subclass of class I aminoacyl-tRNA synthetases"/>
    <property type="match status" value="1"/>
</dbReference>
<dbReference type="InterPro" id="IPR019499">
    <property type="entry name" value="Val-tRNA_synth_tRNA-bd"/>
</dbReference>
<dbReference type="GO" id="GO:0005829">
    <property type="term" value="C:cytosol"/>
    <property type="evidence" value="ECO:0007669"/>
    <property type="project" value="TreeGrafter"/>
</dbReference>
<dbReference type="PANTHER" id="PTHR11946:SF93">
    <property type="entry name" value="VALINE--TRNA LIGASE, CHLOROPLASTIC_MITOCHONDRIAL 2"/>
    <property type="match status" value="1"/>
</dbReference>
<comment type="catalytic activity">
    <reaction evidence="10 12">
        <text>tRNA(Val) + L-valine + ATP = L-valyl-tRNA(Val) + AMP + diphosphate</text>
        <dbReference type="Rhea" id="RHEA:10704"/>
        <dbReference type="Rhea" id="RHEA-COMP:9672"/>
        <dbReference type="Rhea" id="RHEA-COMP:9708"/>
        <dbReference type="ChEBI" id="CHEBI:30616"/>
        <dbReference type="ChEBI" id="CHEBI:33019"/>
        <dbReference type="ChEBI" id="CHEBI:57762"/>
        <dbReference type="ChEBI" id="CHEBI:78442"/>
        <dbReference type="ChEBI" id="CHEBI:78537"/>
        <dbReference type="ChEBI" id="CHEBI:456215"/>
        <dbReference type="EC" id="6.1.1.9"/>
    </reaction>
</comment>